<dbReference type="PANTHER" id="PTHR12169">
    <property type="entry name" value="ATPASE N2B"/>
    <property type="match status" value="1"/>
</dbReference>
<dbReference type="Pfam" id="PF03969">
    <property type="entry name" value="AFG1_ATPase"/>
    <property type="match status" value="1"/>
</dbReference>
<dbReference type="NCBIfam" id="NF040713">
    <property type="entry name" value="ZapE"/>
    <property type="match status" value="1"/>
</dbReference>
<dbReference type="GO" id="GO:0016887">
    <property type="term" value="F:ATP hydrolysis activity"/>
    <property type="evidence" value="ECO:0007669"/>
    <property type="project" value="InterPro"/>
</dbReference>
<evidence type="ECO:0000313" key="3">
    <source>
        <dbReference type="EMBL" id="QCW81642.1"/>
    </source>
</evidence>
<protein>
    <submittedName>
        <fullName evidence="3">Cell division protein ZapE</fullName>
    </submittedName>
</protein>
<keyword evidence="1" id="KW-0547">Nucleotide-binding</keyword>
<dbReference type="GO" id="GO:0005524">
    <property type="term" value="F:ATP binding"/>
    <property type="evidence" value="ECO:0007669"/>
    <property type="project" value="UniProtKB-KW"/>
</dbReference>
<reference evidence="4" key="1">
    <citation type="journal article" date="2019" name="J. Bacteriol.">
        <title>A Mutagenic Screen Identifies a TonB-Dependent Receptor Required for the Lanthanide Metal Switch in the Type I Methanotroph 'Methylotuvimicrobium buryatense' 5GB1C.</title>
        <authorList>
            <person name="Groom J.D."/>
            <person name="Ford S.M."/>
            <person name="Pesesky M.W."/>
            <person name="Lidstrom M.E."/>
        </authorList>
    </citation>
    <scope>NUCLEOTIDE SEQUENCE [LARGE SCALE GENOMIC DNA]</scope>
    <source>
        <strain evidence="4">5GB1C</strain>
    </source>
</reference>
<dbReference type="SUPFAM" id="SSF52540">
    <property type="entry name" value="P-loop containing nucleoside triphosphate hydrolases"/>
    <property type="match status" value="1"/>
</dbReference>
<evidence type="ECO:0000256" key="2">
    <source>
        <dbReference type="ARBA" id="ARBA00022840"/>
    </source>
</evidence>
<dbReference type="GO" id="GO:0005737">
    <property type="term" value="C:cytoplasm"/>
    <property type="evidence" value="ECO:0007669"/>
    <property type="project" value="TreeGrafter"/>
</dbReference>
<keyword evidence="2" id="KW-0067">ATP-binding</keyword>
<dbReference type="Gene3D" id="3.40.50.300">
    <property type="entry name" value="P-loop containing nucleotide triphosphate hydrolases"/>
    <property type="match status" value="1"/>
</dbReference>
<keyword evidence="4" id="KW-1185">Reference proteome</keyword>
<dbReference type="InterPro" id="IPR005654">
    <property type="entry name" value="ATPase_AFG1-like"/>
</dbReference>
<evidence type="ECO:0000313" key="4">
    <source>
        <dbReference type="Proteomes" id="UP000305881"/>
    </source>
</evidence>
<name>A0A4P9UK89_METBY</name>
<gene>
    <name evidence="3" type="primary">zapE</name>
    <name evidence="3" type="ORF">EQU24_04815</name>
</gene>
<keyword evidence="3" id="KW-0131">Cell cycle</keyword>
<evidence type="ECO:0000256" key="1">
    <source>
        <dbReference type="ARBA" id="ARBA00022741"/>
    </source>
</evidence>
<dbReference type="PANTHER" id="PTHR12169:SF6">
    <property type="entry name" value="AFG1-LIKE ATPASE"/>
    <property type="match status" value="1"/>
</dbReference>
<dbReference type="GO" id="GO:0051301">
    <property type="term" value="P:cell division"/>
    <property type="evidence" value="ECO:0007669"/>
    <property type="project" value="UniProtKB-KW"/>
</dbReference>
<accession>A0A4P9UK89</accession>
<dbReference type="STRING" id="675511.GCA_000341735_02047"/>
<dbReference type="EMBL" id="CP035467">
    <property type="protein sequence ID" value="QCW81642.1"/>
    <property type="molecule type" value="Genomic_DNA"/>
</dbReference>
<proteinExistence type="predicted"/>
<dbReference type="InterPro" id="IPR027417">
    <property type="entry name" value="P-loop_NTPase"/>
</dbReference>
<keyword evidence="3" id="KW-0132">Cell division</keyword>
<sequence length="376" mass="43384">MFKKFLSKMTPAQAKHVAGESLLIEYQWRVEQGLIDYDPAQVEALHYLQEMLDKLTTEDRSGFLRLPSTRGKPCKSLYIYGGVGRGKSMLMDLFYDHCPIQEKRRVHFHTFILEVHEFSHRWRLEKKQDIIHALADEINASTKLLCFDEFHVIDVANAVILDRLFSRLFELGTVIVTTSNRHPDDLYQAGLVPELFLKFIKLLKASADVVELVAKHDYRLTRLHGAEKTYFYPLDEYAASALEQCYRALTHSAPLKPCSLKVLGRNVVMRAAHGEVALTTFDEMCRQPLGPADYLKIVQAFRVVILSGIPRFGFDNHDEAKRFSTLVDALYFHKVILICSAEVAARELYDENIRAFFLKRTVSRLIEMQSDYYLKQ</sequence>
<dbReference type="AlphaFoldDB" id="A0A4P9UK89"/>
<dbReference type="KEGG" id="mbur:EQU24_04815"/>
<dbReference type="Proteomes" id="UP000305881">
    <property type="component" value="Chromosome"/>
</dbReference>
<dbReference type="OrthoDB" id="9774491at2"/>
<organism evidence="3 4">
    <name type="scientific">Methylotuvimicrobium buryatense</name>
    <name type="common">Methylomicrobium buryatense</name>
    <dbReference type="NCBI Taxonomy" id="95641"/>
    <lineage>
        <taxon>Bacteria</taxon>
        <taxon>Pseudomonadati</taxon>
        <taxon>Pseudomonadota</taxon>
        <taxon>Gammaproteobacteria</taxon>
        <taxon>Methylococcales</taxon>
        <taxon>Methylococcaceae</taxon>
        <taxon>Methylotuvimicrobium</taxon>
    </lineage>
</organism>